<evidence type="ECO:0000313" key="2">
    <source>
        <dbReference type="Proteomes" id="UP000319728"/>
    </source>
</evidence>
<dbReference type="Proteomes" id="UP000319728">
    <property type="component" value="Unassembled WGS sequence"/>
</dbReference>
<dbReference type="RefSeq" id="WP_145820038.1">
    <property type="nucleotide sequence ID" value="NZ_AP023438.1"/>
</dbReference>
<dbReference type="EMBL" id="VLLP01000001">
    <property type="protein sequence ID" value="TWJ31332.1"/>
    <property type="molecule type" value="Genomic_DNA"/>
</dbReference>
<dbReference type="NCBIfam" id="NF047719">
    <property type="entry name" value="SCO6745_fam_HTH"/>
    <property type="match status" value="1"/>
</dbReference>
<evidence type="ECO:0000313" key="1">
    <source>
        <dbReference type="EMBL" id="TWJ31332.1"/>
    </source>
</evidence>
<gene>
    <name evidence="1" type="ORF">JD81_04887</name>
</gene>
<organism evidence="1 2">
    <name type="scientific">Micromonospora sagamiensis</name>
    <dbReference type="NCBI Taxonomy" id="47875"/>
    <lineage>
        <taxon>Bacteria</taxon>
        <taxon>Bacillati</taxon>
        <taxon>Actinomycetota</taxon>
        <taxon>Actinomycetes</taxon>
        <taxon>Micromonosporales</taxon>
        <taxon>Micromonosporaceae</taxon>
        <taxon>Micromonospora</taxon>
    </lineage>
</organism>
<accession>A0A562WMB0</accession>
<sequence>MTPEQAAAASRAIVVELGEAYTQCPTTRRRARLLGISGWAFYVTARGGALGDVGSETAAACLGFIAPGAVAEGWDAAARVTGPREVAAAGLAECCRWGRQHLDDAPGAARLADLMHRAVTAAEAHGLPLFAAWRAMPVPDDAPGARVAVGLHLLRELYLGAYLLAVRVSGMTPLEAVLAGTEGEAGAMAGGWPRPYPPVGPLVRRRLWAEAATDALVSSAFRALGAAERIELVDLLTALHQRVNAASDRPGPGAGA</sequence>
<proteinExistence type="predicted"/>
<name>A0A562WMB0_9ACTN</name>
<reference evidence="1 2" key="1">
    <citation type="submission" date="2019-07" db="EMBL/GenBank/DDBJ databases">
        <title>R&amp;d 2014.</title>
        <authorList>
            <person name="Klenk H.-P."/>
        </authorList>
    </citation>
    <scope>NUCLEOTIDE SEQUENCE [LARGE SCALE GENOMIC DNA]</scope>
    <source>
        <strain evidence="1 2">DSM 43912</strain>
    </source>
</reference>
<dbReference type="Pfam" id="PF21863">
    <property type="entry name" value="HTH_67"/>
    <property type="match status" value="1"/>
</dbReference>
<protein>
    <submittedName>
        <fullName evidence="1">Uncharacterized protein</fullName>
    </submittedName>
</protein>
<dbReference type="InterPro" id="IPR054058">
    <property type="entry name" value="HTH_67"/>
</dbReference>
<dbReference type="OrthoDB" id="3820010at2"/>
<comment type="caution">
    <text evidence="1">The sequence shown here is derived from an EMBL/GenBank/DDBJ whole genome shotgun (WGS) entry which is preliminary data.</text>
</comment>
<dbReference type="AlphaFoldDB" id="A0A562WMB0"/>
<keyword evidence="2" id="KW-1185">Reference proteome</keyword>